<sequence length="365" mass="42397">MEGKDVTGIEAKWEKDLEKETNLSEMFDHGFDMYNHLNKLDEPTNSSKVQSTIRRTMNIFENCTRLVSLVDMFSGNEGFEEIPTENIKYFLLPALLGTLTTKICGAENHMHLVDVAELYFVDFLKRLKSYGLIDMEIPDINHEKEENSIVPKKSNAEMITEMVNTRNTKIQRYQEQKELEKKLDVLRKNMDNPNIDEEDKREYFVTLVKMFASQAIDELSSLAAERPILEHMRKIAQDPEASKKESQQRRVPSAKLQPIIITRDAIQKKVYGAGYPSLPVLTVQEFYDQKVRDGEWPEQRNQIGSNNLMEIASGKVDQRAEQDREDEEKETQIENDDPETLARARAMDEYKDDHRRGWGNRANRS</sequence>
<comment type="similarity">
    <text evidence="1">Belongs to the IGBP1/TAP42 family.</text>
</comment>
<dbReference type="Gene3D" id="1.25.40.540">
    <property type="entry name" value="TAP42-like family"/>
    <property type="match status" value="1"/>
</dbReference>
<dbReference type="GO" id="GO:0035303">
    <property type="term" value="P:regulation of dephosphorylation"/>
    <property type="evidence" value="ECO:0007669"/>
    <property type="project" value="TreeGrafter"/>
</dbReference>
<evidence type="ECO:0000256" key="1">
    <source>
        <dbReference type="ARBA" id="ARBA00034730"/>
    </source>
</evidence>
<feature type="compositionally biased region" description="Polar residues" evidence="2">
    <location>
        <begin position="299"/>
        <end position="308"/>
    </location>
</feature>
<organism evidence="3 4">
    <name type="scientific">Trichomalopsis sarcophagae</name>
    <dbReference type="NCBI Taxonomy" id="543379"/>
    <lineage>
        <taxon>Eukaryota</taxon>
        <taxon>Metazoa</taxon>
        <taxon>Ecdysozoa</taxon>
        <taxon>Arthropoda</taxon>
        <taxon>Hexapoda</taxon>
        <taxon>Insecta</taxon>
        <taxon>Pterygota</taxon>
        <taxon>Neoptera</taxon>
        <taxon>Endopterygota</taxon>
        <taxon>Hymenoptera</taxon>
        <taxon>Apocrita</taxon>
        <taxon>Proctotrupomorpha</taxon>
        <taxon>Chalcidoidea</taxon>
        <taxon>Pteromalidae</taxon>
        <taxon>Pteromalinae</taxon>
        <taxon>Trichomalopsis</taxon>
    </lineage>
</organism>
<protein>
    <recommendedName>
        <fullName evidence="5">Immunoglobulin-binding protein 1</fullName>
    </recommendedName>
</protein>
<name>A0A232F6V4_9HYME</name>
<dbReference type="FunFam" id="1.25.40.540:FF:000003">
    <property type="entry name" value="Immunoglobulin (CD79A)-binding protein 1"/>
    <property type="match status" value="1"/>
</dbReference>
<dbReference type="GO" id="GO:0009966">
    <property type="term" value="P:regulation of signal transduction"/>
    <property type="evidence" value="ECO:0007669"/>
    <property type="project" value="InterPro"/>
</dbReference>
<dbReference type="GO" id="GO:0051721">
    <property type="term" value="F:protein phosphatase 2A binding"/>
    <property type="evidence" value="ECO:0007669"/>
    <property type="project" value="TreeGrafter"/>
</dbReference>
<dbReference type="GO" id="GO:0005829">
    <property type="term" value="C:cytosol"/>
    <property type="evidence" value="ECO:0007669"/>
    <property type="project" value="TreeGrafter"/>
</dbReference>
<feature type="compositionally biased region" description="Basic and acidic residues" evidence="2">
    <location>
        <begin position="340"/>
        <end position="356"/>
    </location>
</feature>
<evidence type="ECO:0000313" key="4">
    <source>
        <dbReference type="Proteomes" id="UP000215335"/>
    </source>
</evidence>
<dbReference type="PANTHER" id="PTHR10933:SF9">
    <property type="entry name" value="IMMUNOGLOBULIN-BINDING PROTEIN 1"/>
    <property type="match status" value="1"/>
</dbReference>
<keyword evidence="4" id="KW-1185">Reference proteome</keyword>
<evidence type="ECO:0008006" key="5">
    <source>
        <dbReference type="Google" id="ProtNLM"/>
    </source>
</evidence>
<dbReference type="AlphaFoldDB" id="A0A232F6V4"/>
<dbReference type="Pfam" id="PF04177">
    <property type="entry name" value="TAP42"/>
    <property type="match status" value="1"/>
</dbReference>
<accession>A0A232F6V4</accession>
<dbReference type="InterPro" id="IPR007304">
    <property type="entry name" value="TAP46-like"/>
</dbReference>
<feature type="region of interest" description="Disordered" evidence="2">
    <location>
        <begin position="296"/>
        <end position="365"/>
    </location>
</feature>
<feature type="compositionally biased region" description="Acidic residues" evidence="2">
    <location>
        <begin position="323"/>
        <end position="339"/>
    </location>
</feature>
<comment type="caution">
    <text evidence="3">The sequence shown here is derived from an EMBL/GenBank/DDBJ whole genome shotgun (WGS) entry which is preliminary data.</text>
</comment>
<evidence type="ECO:0000256" key="2">
    <source>
        <dbReference type="SAM" id="MobiDB-lite"/>
    </source>
</evidence>
<dbReference type="STRING" id="543379.A0A232F6V4"/>
<dbReference type="EMBL" id="NNAY01000809">
    <property type="protein sequence ID" value="OXU26395.1"/>
    <property type="molecule type" value="Genomic_DNA"/>
</dbReference>
<dbReference type="Proteomes" id="UP000215335">
    <property type="component" value="Unassembled WGS sequence"/>
</dbReference>
<gene>
    <name evidence="3" type="ORF">TSAR_010712</name>
</gene>
<evidence type="ECO:0000313" key="3">
    <source>
        <dbReference type="EMBL" id="OXU26395.1"/>
    </source>
</evidence>
<dbReference type="InterPro" id="IPR038511">
    <property type="entry name" value="TAP42/TAP46-like_sf"/>
</dbReference>
<dbReference type="PANTHER" id="PTHR10933">
    <property type="entry name" value="IMMUNOGLOBULIN-BINDING PROTEIN 1"/>
    <property type="match status" value="1"/>
</dbReference>
<dbReference type="OrthoDB" id="10261753at2759"/>
<reference evidence="3 4" key="1">
    <citation type="journal article" date="2017" name="Curr. Biol.">
        <title>The Evolution of Venom by Co-option of Single-Copy Genes.</title>
        <authorList>
            <person name="Martinson E.O."/>
            <person name="Mrinalini"/>
            <person name="Kelkar Y.D."/>
            <person name="Chang C.H."/>
            <person name="Werren J.H."/>
        </authorList>
    </citation>
    <scope>NUCLEOTIDE SEQUENCE [LARGE SCALE GENOMIC DNA]</scope>
    <source>
        <strain evidence="3 4">Alberta</strain>
        <tissue evidence="3">Whole body</tissue>
    </source>
</reference>
<proteinExistence type="inferred from homology"/>